<name>A0A6G8PZG9_9ACTN</name>
<dbReference type="KEGG" id="rmar:GBA65_14850"/>
<organism evidence="3 4">
    <name type="scientific">Rubrobacter marinus</name>
    <dbReference type="NCBI Taxonomy" id="2653852"/>
    <lineage>
        <taxon>Bacteria</taxon>
        <taxon>Bacillati</taxon>
        <taxon>Actinomycetota</taxon>
        <taxon>Rubrobacteria</taxon>
        <taxon>Rubrobacterales</taxon>
        <taxon>Rubrobacteraceae</taxon>
        <taxon>Rubrobacter</taxon>
    </lineage>
</organism>
<evidence type="ECO:0000256" key="1">
    <source>
        <dbReference type="SAM" id="Coils"/>
    </source>
</evidence>
<accession>A0A6G8PZG9</accession>
<keyword evidence="2" id="KW-1133">Transmembrane helix</keyword>
<dbReference type="EMBL" id="CP045121">
    <property type="protein sequence ID" value="QIN79585.1"/>
    <property type="molecule type" value="Genomic_DNA"/>
</dbReference>
<keyword evidence="4" id="KW-1185">Reference proteome</keyword>
<sequence length="131" mass="14874">MGTVEILMLLLQSMPTDPNYFSKWEQLGIVGLLVATIFGIVATVGLLMRALLHDPPQLVTGPRFREMEETYEKRLSEKEEEVAELKEENKDQNAQIVRLAADMVRLNDQYQQTLRELASAGMGRRAAPDER</sequence>
<proteinExistence type="predicted"/>
<evidence type="ECO:0000313" key="4">
    <source>
        <dbReference type="Proteomes" id="UP000502706"/>
    </source>
</evidence>
<gene>
    <name evidence="3" type="ORF">GBA65_14850</name>
</gene>
<keyword evidence="2" id="KW-0472">Membrane</keyword>
<evidence type="ECO:0000256" key="2">
    <source>
        <dbReference type="SAM" id="Phobius"/>
    </source>
</evidence>
<dbReference type="AlphaFoldDB" id="A0A6G8PZG9"/>
<evidence type="ECO:0000313" key="3">
    <source>
        <dbReference type="EMBL" id="QIN79585.1"/>
    </source>
</evidence>
<dbReference type="RefSeq" id="WP_166397255.1">
    <property type="nucleotide sequence ID" value="NZ_CP045121.1"/>
</dbReference>
<feature type="coiled-coil region" evidence="1">
    <location>
        <begin position="68"/>
        <end position="116"/>
    </location>
</feature>
<feature type="transmembrane region" description="Helical" evidence="2">
    <location>
        <begin position="27"/>
        <end position="48"/>
    </location>
</feature>
<reference evidence="3 4" key="1">
    <citation type="submission" date="2019-10" db="EMBL/GenBank/DDBJ databases">
        <title>Rubrobacter sp nov SCSIO 52915 isolated from a deep-sea sediment in the South China Sea.</title>
        <authorList>
            <person name="Chen R.W."/>
        </authorList>
    </citation>
    <scope>NUCLEOTIDE SEQUENCE [LARGE SCALE GENOMIC DNA]</scope>
    <source>
        <strain evidence="3 4">SCSIO 52915</strain>
    </source>
</reference>
<protein>
    <submittedName>
        <fullName evidence="3">Uncharacterized protein</fullName>
    </submittedName>
</protein>
<dbReference type="Proteomes" id="UP000502706">
    <property type="component" value="Chromosome"/>
</dbReference>
<keyword evidence="1" id="KW-0175">Coiled coil</keyword>
<keyword evidence="2" id="KW-0812">Transmembrane</keyword>